<reference evidence="2" key="1">
    <citation type="submission" date="2016-02" db="EMBL/GenBank/DDBJ databases">
        <authorList>
            <person name="Wibberg D."/>
        </authorList>
    </citation>
    <scope>NUCLEOTIDE SEQUENCE [LARGE SCALE GENOMIC DNA]</scope>
</reference>
<gene>
    <name evidence="1" type="ORF">FDG2_1689</name>
</gene>
<evidence type="ECO:0000313" key="1">
    <source>
        <dbReference type="EMBL" id="SBW20429.1"/>
    </source>
</evidence>
<dbReference type="AlphaFoldDB" id="A0A1C3NW34"/>
<proteinExistence type="predicted"/>
<evidence type="ECO:0000313" key="2">
    <source>
        <dbReference type="Proteomes" id="UP000199013"/>
    </source>
</evidence>
<protein>
    <recommendedName>
        <fullName evidence="3">Bacteriophage Mu GpT domain-containing protein</fullName>
    </recommendedName>
</protein>
<organism evidence="1 2">
    <name type="scientific">Candidatus Protofrankia californiensis</name>
    <dbReference type="NCBI Taxonomy" id="1839754"/>
    <lineage>
        <taxon>Bacteria</taxon>
        <taxon>Bacillati</taxon>
        <taxon>Actinomycetota</taxon>
        <taxon>Actinomycetes</taxon>
        <taxon>Frankiales</taxon>
        <taxon>Frankiaceae</taxon>
        <taxon>Protofrankia</taxon>
    </lineage>
</organism>
<sequence>MTDKKRAALEATFRSDAHGGGYRSIREAFQDWTGARPEFLGEDFNRRVLRESLGAGFHSGRTVESLDSASWAQALGDAVHRVLIAEYARPGLQTWQRIVSGFSYGLDFRTQRRPRVGGYGLLPAVAEGAPYQPLDSPPDEEAQFAISKRGGTEDLTLEMIANDDVGALQRIPQRLGRAAAVTLYRHVWDLLAANGTCTYDSTALFHASHSNTDTSVPLSQSTLSLGRRAMIRQASYGQATDILEIEPRYLVVPADLEEIAFQLTTSLVAIPATPAGPSDTPNIHRGLEVLRVPYFTDANDWYIVGDPAMCPTIELGFYSNSPDPELFTQADPNSGSVFNIDAVSWKIRHVYSAVILDHRGFYRGQG</sequence>
<name>A0A1C3NW34_9ACTN</name>
<accession>A0A1C3NW34</accession>
<dbReference type="Proteomes" id="UP000199013">
    <property type="component" value="Unassembled WGS sequence"/>
</dbReference>
<evidence type="ECO:0008006" key="3">
    <source>
        <dbReference type="Google" id="ProtNLM"/>
    </source>
</evidence>
<keyword evidence="2" id="KW-1185">Reference proteome</keyword>
<dbReference type="Pfam" id="PF25209">
    <property type="entry name" value="Phage_capsid_4"/>
    <property type="match status" value="1"/>
</dbReference>
<dbReference type="EMBL" id="FLUV01000707">
    <property type="protein sequence ID" value="SBW20429.1"/>
    <property type="molecule type" value="Genomic_DNA"/>
</dbReference>